<reference evidence="1 2" key="1">
    <citation type="journal article" date="2023" name="Plants (Basel)">
        <title>Bridging the Gap: Combining Genomics and Transcriptomics Approaches to Understand Stylosanthes scabra, an Orphan Legume from the Brazilian Caatinga.</title>
        <authorList>
            <person name="Ferreira-Neto J.R.C."/>
            <person name="da Silva M.D."/>
            <person name="Binneck E."/>
            <person name="de Melo N.F."/>
            <person name="da Silva R.H."/>
            <person name="de Melo A.L.T.M."/>
            <person name="Pandolfi V."/>
            <person name="Bustamante F.O."/>
            <person name="Brasileiro-Vidal A.C."/>
            <person name="Benko-Iseppon A.M."/>
        </authorList>
    </citation>
    <scope>NUCLEOTIDE SEQUENCE [LARGE SCALE GENOMIC DNA]</scope>
    <source>
        <tissue evidence="1">Leaves</tissue>
    </source>
</reference>
<proteinExistence type="predicted"/>
<dbReference type="Proteomes" id="UP001341840">
    <property type="component" value="Unassembled WGS sequence"/>
</dbReference>
<evidence type="ECO:0000313" key="2">
    <source>
        <dbReference type="Proteomes" id="UP001341840"/>
    </source>
</evidence>
<organism evidence="1 2">
    <name type="scientific">Stylosanthes scabra</name>
    <dbReference type="NCBI Taxonomy" id="79078"/>
    <lineage>
        <taxon>Eukaryota</taxon>
        <taxon>Viridiplantae</taxon>
        <taxon>Streptophyta</taxon>
        <taxon>Embryophyta</taxon>
        <taxon>Tracheophyta</taxon>
        <taxon>Spermatophyta</taxon>
        <taxon>Magnoliopsida</taxon>
        <taxon>eudicotyledons</taxon>
        <taxon>Gunneridae</taxon>
        <taxon>Pentapetalae</taxon>
        <taxon>rosids</taxon>
        <taxon>fabids</taxon>
        <taxon>Fabales</taxon>
        <taxon>Fabaceae</taxon>
        <taxon>Papilionoideae</taxon>
        <taxon>50 kb inversion clade</taxon>
        <taxon>dalbergioids sensu lato</taxon>
        <taxon>Dalbergieae</taxon>
        <taxon>Pterocarpus clade</taxon>
        <taxon>Stylosanthes</taxon>
    </lineage>
</organism>
<gene>
    <name evidence="1" type="ORF">PIB30_067384</name>
</gene>
<evidence type="ECO:0000313" key="1">
    <source>
        <dbReference type="EMBL" id="MED6186509.1"/>
    </source>
</evidence>
<dbReference type="EMBL" id="JASCZI010181945">
    <property type="protein sequence ID" value="MED6186509.1"/>
    <property type="molecule type" value="Genomic_DNA"/>
</dbReference>
<sequence length="267" mass="30310">MLKVISSENSIQSVEVSPEAASIKPVKFYDFFVESSTPCVAFIRPRPTYKECSSTVKLHVTSADTHRWSSEILIYFTRRLCDKGISFPVGPRLGCIKEWCWLLNETKLKIWDNGPELEEGIFLDARVLTLKQSLRDTCEVVGRNEGLDYCTLLPVKRGYSQVNVMSTIELGGEQFMSSNRASSSNTIQRKGIERNHTQKTGLVTRLRKSLCGCENCENRAVLSLHNFQVTSKPSSSHLPFFELEPLHLSLISRIIEVCSWIILLKIY</sequence>
<name>A0ABU6WMH7_9FABA</name>
<comment type="caution">
    <text evidence="1">The sequence shown here is derived from an EMBL/GenBank/DDBJ whole genome shotgun (WGS) entry which is preliminary data.</text>
</comment>
<accession>A0ABU6WMH7</accession>
<keyword evidence="2" id="KW-1185">Reference proteome</keyword>
<protein>
    <submittedName>
        <fullName evidence="1">Uncharacterized protein</fullName>
    </submittedName>
</protein>